<dbReference type="Proteomes" id="UP001175226">
    <property type="component" value="Unassembled WGS sequence"/>
</dbReference>
<dbReference type="AlphaFoldDB" id="A0AA39K537"/>
<name>A0AA39K537_9AGAR</name>
<sequence>MTARTSVTVKSSSFNLESVTDVPRWLADRSDPAAYWDTLTPSPVKVFDILRNYFRSFVDITANIAPKWPMLGGFPHSCLVFCKRSEWVNDDPDERFENRRSDSCSANPARETNWYLVTVLEGNETLRRARL</sequence>
<protein>
    <submittedName>
        <fullName evidence="1">Uncharacterized protein</fullName>
    </submittedName>
</protein>
<proteinExistence type="predicted"/>
<gene>
    <name evidence="1" type="ORF">EV421DRAFT_1731028</name>
</gene>
<comment type="caution">
    <text evidence="1">The sequence shown here is derived from an EMBL/GenBank/DDBJ whole genome shotgun (WGS) entry which is preliminary data.</text>
</comment>
<accession>A0AA39K537</accession>
<organism evidence="1 2">
    <name type="scientific">Armillaria borealis</name>
    <dbReference type="NCBI Taxonomy" id="47425"/>
    <lineage>
        <taxon>Eukaryota</taxon>
        <taxon>Fungi</taxon>
        <taxon>Dikarya</taxon>
        <taxon>Basidiomycota</taxon>
        <taxon>Agaricomycotina</taxon>
        <taxon>Agaricomycetes</taxon>
        <taxon>Agaricomycetidae</taxon>
        <taxon>Agaricales</taxon>
        <taxon>Marasmiineae</taxon>
        <taxon>Physalacriaceae</taxon>
        <taxon>Armillaria</taxon>
    </lineage>
</organism>
<evidence type="ECO:0000313" key="1">
    <source>
        <dbReference type="EMBL" id="KAK0452368.1"/>
    </source>
</evidence>
<reference evidence="1" key="1">
    <citation type="submission" date="2023-06" db="EMBL/GenBank/DDBJ databases">
        <authorList>
            <consortium name="Lawrence Berkeley National Laboratory"/>
            <person name="Ahrendt S."/>
            <person name="Sahu N."/>
            <person name="Indic B."/>
            <person name="Wong-Bajracharya J."/>
            <person name="Merenyi Z."/>
            <person name="Ke H.-M."/>
            <person name="Monk M."/>
            <person name="Kocsube S."/>
            <person name="Drula E."/>
            <person name="Lipzen A."/>
            <person name="Balint B."/>
            <person name="Henrissat B."/>
            <person name="Andreopoulos B."/>
            <person name="Martin F.M."/>
            <person name="Harder C.B."/>
            <person name="Rigling D."/>
            <person name="Ford K.L."/>
            <person name="Foster G.D."/>
            <person name="Pangilinan J."/>
            <person name="Papanicolaou A."/>
            <person name="Barry K."/>
            <person name="LaButti K."/>
            <person name="Viragh M."/>
            <person name="Koriabine M."/>
            <person name="Yan M."/>
            <person name="Riley R."/>
            <person name="Champramary S."/>
            <person name="Plett K.L."/>
            <person name="Tsai I.J."/>
            <person name="Slot J."/>
            <person name="Sipos G."/>
            <person name="Plett J."/>
            <person name="Nagy L.G."/>
            <person name="Grigoriev I.V."/>
        </authorList>
    </citation>
    <scope>NUCLEOTIDE SEQUENCE</scope>
    <source>
        <strain evidence="1">FPL87.14</strain>
    </source>
</reference>
<keyword evidence="2" id="KW-1185">Reference proteome</keyword>
<evidence type="ECO:0000313" key="2">
    <source>
        <dbReference type="Proteomes" id="UP001175226"/>
    </source>
</evidence>
<dbReference type="EMBL" id="JAUEPT010000004">
    <property type="protein sequence ID" value="KAK0452368.1"/>
    <property type="molecule type" value="Genomic_DNA"/>
</dbReference>